<dbReference type="EMBL" id="BMEQ01000021">
    <property type="protein sequence ID" value="GGG65326.1"/>
    <property type="molecule type" value="Genomic_DNA"/>
</dbReference>
<reference evidence="3" key="1">
    <citation type="journal article" date="2014" name="Int. J. Syst. Evol. Microbiol.">
        <title>Complete genome sequence of Corynebacterium casei LMG S-19264T (=DSM 44701T), isolated from a smear-ripened cheese.</title>
        <authorList>
            <consortium name="US DOE Joint Genome Institute (JGI-PGF)"/>
            <person name="Walter F."/>
            <person name="Albersmeier A."/>
            <person name="Kalinowski J."/>
            <person name="Ruckert C."/>
        </authorList>
    </citation>
    <scope>NUCLEOTIDE SEQUENCE</scope>
    <source>
        <strain evidence="3">CGMCC 1.12187</strain>
    </source>
</reference>
<keyword evidence="2" id="KW-1133">Transmembrane helix</keyword>
<evidence type="ECO:0000256" key="2">
    <source>
        <dbReference type="SAM" id="Phobius"/>
    </source>
</evidence>
<dbReference type="AlphaFoldDB" id="A0A917H2Y6"/>
<feature type="transmembrane region" description="Helical" evidence="2">
    <location>
        <begin position="65"/>
        <end position="93"/>
    </location>
</feature>
<reference evidence="3" key="2">
    <citation type="submission" date="2020-09" db="EMBL/GenBank/DDBJ databases">
        <authorList>
            <person name="Sun Q."/>
            <person name="Zhou Y."/>
        </authorList>
    </citation>
    <scope>NUCLEOTIDE SEQUENCE</scope>
    <source>
        <strain evidence="3">CGMCC 1.12187</strain>
    </source>
</reference>
<keyword evidence="2" id="KW-0812">Transmembrane</keyword>
<sequence length="238" mass="24204">MHRCPEHADADEENVMAQQEPSGATTPGGSEAAAPGRSGATTPRGRRHEVVAAERREFGGVKLGCAFFGWMTATGIAVLLTGLLAAIGTGVGVTTTSDPGRIAEQIAQDAATVGILSGIALAVILFVAYFAGGYVAGRMARFDGAKQGVAVWVWAIVIAVVLAVLGAVAGEQFNVLGELNSFPRIPIGEGALTTGGIIALVVAVLIPLLAAVLGGLAGMRFHRKVDQIGIDHQAGLTG</sequence>
<organism evidence="3 4">
    <name type="scientific">Kocuria dechangensis</name>
    <dbReference type="NCBI Taxonomy" id="1176249"/>
    <lineage>
        <taxon>Bacteria</taxon>
        <taxon>Bacillati</taxon>
        <taxon>Actinomycetota</taxon>
        <taxon>Actinomycetes</taxon>
        <taxon>Micrococcales</taxon>
        <taxon>Micrococcaceae</taxon>
        <taxon>Kocuria</taxon>
    </lineage>
</organism>
<comment type="caution">
    <text evidence="3">The sequence shown here is derived from an EMBL/GenBank/DDBJ whole genome shotgun (WGS) entry which is preliminary data.</text>
</comment>
<feature type="compositionally biased region" description="Polar residues" evidence="1">
    <location>
        <begin position="16"/>
        <end position="28"/>
    </location>
</feature>
<accession>A0A917H2Y6</accession>
<evidence type="ECO:0000256" key="1">
    <source>
        <dbReference type="SAM" id="MobiDB-lite"/>
    </source>
</evidence>
<protein>
    <submittedName>
        <fullName evidence="3">Uncharacterized protein</fullName>
    </submittedName>
</protein>
<evidence type="ECO:0000313" key="3">
    <source>
        <dbReference type="EMBL" id="GGG65326.1"/>
    </source>
</evidence>
<feature type="region of interest" description="Disordered" evidence="1">
    <location>
        <begin position="1"/>
        <end position="47"/>
    </location>
</feature>
<feature type="transmembrane region" description="Helical" evidence="2">
    <location>
        <begin position="113"/>
        <end position="137"/>
    </location>
</feature>
<feature type="transmembrane region" description="Helical" evidence="2">
    <location>
        <begin position="190"/>
        <end position="217"/>
    </location>
</feature>
<proteinExistence type="predicted"/>
<name>A0A917H2Y6_9MICC</name>
<keyword evidence="2" id="KW-0472">Membrane</keyword>
<feature type="transmembrane region" description="Helical" evidence="2">
    <location>
        <begin position="149"/>
        <end position="170"/>
    </location>
</feature>
<evidence type="ECO:0000313" key="4">
    <source>
        <dbReference type="Proteomes" id="UP000638848"/>
    </source>
</evidence>
<keyword evidence="4" id="KW-1185">Reference proteome</keyword>
<gene>
    <name evidence="3" type="ORF">GCM10011374_31430</name>
</gene>
<dbReference type="Proteomes" id="UP000638848">
    <property type="component" value="Unassembled WGS sequence"/>
</dbReference>